<dbReference type="Gene3D" id="1.10.10.10">
    <property type="entry name" value="Winged helix-like DNA-binding domain superfamily/Winged helix DNA-binding domain"/>
    <property type="match status" value="1"/>
</dbReference>
<dbReference type="EMBL" id="QOVM01000001">
    <property type="protein sequence ID" value="RXG24219.1"/>
    <property type="molecule type" value="Genomic_DNA"/>
</dbReference>
<gene>
    <name evidence="1" type="ORF">DSM00_3</name>
</gene>
<reference evidence="1 2" key="1">
    <citation type="submission" date="2018-07" db="EMBL/GenBank/DDBJ databases">
        <title>Leeuwenhoekiella genomics.</title>
        <authorList>
            <person name="Tahon G."/>
            <person name="Willems A."/>
        </authorList>
    </citation>
    <scope>NUCLEOTIDE SEQUENCE [LARGE SCALE GENOMIC DNA]</scope>
    <source>
        <strain evidence="1 2">LMG 22550</strain>
    </source>
</reference>
<dbReference type="GO" id="GO:0003677">
    <property type="term" value="F:DNA binding"/>
    <property type="evidence" value="ECO:0007669"/>
    <property type="project" value="UniProtKB-KW"/>
</dbReference>
<evidence type="ECO:0000313" key="2">
    <source>
        <dbReference type="Proteomes" id="UP000289238"/>
    </source>
</evidence>
<keyword evidence="1" id="KW-0238">DNA-binding</keyword>
<proteinExistence type="predicted"/>
<dbReference type="InterPro" id="IPR036390">
    <property type="entry name" value="WH_DNA-bd_sf"/>
</dbReference>
<evidence type="ECO:0000313" key="1">
    <source>
        <dbReference type="EMBL" id="RXG24219.1"/>
    </source>
</evidence>
<dbReference type="InterPro" id="IPR036388">
    <property type="entry name" value="WH-like_DNA-bd_sf"/>
</dbReference>
<protein>
    <submittedName>
        <fullName evidence="1">DNA-binding transcriptional regulator GbsR (MarR family)</fullName>
    </submittedName>
</protein>
<accession>A0A4Q0PDT1</accession>
<dbReference type="AlphaFoldDB" id="A0A4Q0PDT1"/>
<dbReference type="Proteomes" id="UP000289238">
    <property type="component" value="Unassembled WGS sequence"/>
</dbReference>
<comment type="caution">
    <text evidence="1">The sequence shown here is derived from an EMBL/GenBank/DDBJ whole genome shotgun (WGS) entry which is preliminary data.</text>
</comment>
<keyword evidence="2" id="KW-1185">Reference proteome</keyword>
<sequence length="187" mass="21539">MLSSANYELTIILLLEFIIMNQEELEETKKLLIERLGVHIECKDQLAPLAARILATLVLTGKKGATFEDLVTGLQASKSTISTHLNTLQSNKNITYYTVCGDRKKYFITNPDGFIINLDKMITTWEKEKQLHLQVMEYKQKINDDSNSAEDRVFDLEFHKDYMNYLDQATSSIKNIRQKLVSKTNLE</sequence>
<dbReference type="SUPFAM" id="SSF46785">
    <property type="entry name" value="Winged helix' DNA-binding domain"/>
    <property type="match status" value="1"/>
</dbReference>
<name>A0A4Q0PDT1_9FLAO</name>
<organism evidence="1 2">
    <name type="scientific">Leeuwenhoekiella aequorea</name>
    <dbReference type="NCBI Taxonomy" id="283736"/>
    <lineage>
        <taxon>Bacteria</taxon>
        <taxon>Pseudomonadati</taxon>
        <taxon>Bacteroidota</taxon>
        <taxon>Flavobacteriia</taxon>
        <taxon>Flavobacteriales</taxon>
        <taxon>Flavobacteriaceae</taxon>
        <taxon>Leeuwenhoekiella</taxon>
    </lineage>
</organism>